<evidence type="ECO:0000256" key="10">
    <source>
        <dbReference type="ARBA" id="ARBA00023237"/>
    </source>
</evidence>
<keyword evidence="10 11" id="KW-0998">Cell outer membrane</keyword>
<evidence type="ECO:0000256" key="6">
    <source>
        <dbReference type="ARBA" id="ARBA00023004"/>
    </source>
</evidence>
<keyword evidence="2 11" id="KW-0813">Transport</keyword>
<dbReference type="Pfam" id="PF07715">
    <property type="entry name" value="Plug"/>
    <property type="match status" value="1"/>
</dbReference>
<keyword evidence="4" id="KW-0410">Iron transport</keyword>
<keyword evidence="8" id="KW-0798">TonB box</keyword>
<protein>
    <recommendedName>
        <fullName evidence="12">TonB-dependent receptor plug domain-containing protein</fullName>
    </recommendedName>
</protein>
<keyword evidence="7" id="KW-0406">Ion transport</keyword>
<evidence type="ECO:0000313" key="14">
    <source>
        <dbReference type="Proteomes" id="UP000618591"/>
    </source>
</evidence>
<organism evidence="13 14">
    <name type="scientific">Sphingomonas psychrolutea</name>
    <dbReference type="NCBI Taxonomy" id="1259676"/>
    <lineage>
        <taxon>Bacteria</taxon>
        <taxon>Pseudomonadati</taxon>
        <taxon>Pseudomonadota</taxon>
        <taxon>Alphaproteobacteria</taxon>
        <taxon>Sphingomonadales</taxon>
        <taxon>Sphingomonadaceae</taxon>
        <taxon>Sphingomonas</taxon>
    </lineage>
</organism>
<sequence length="739" mass="79486">MTVLAGDMLARQAIVTDSDLQIASPGLTVRAGQNSNQLNYALRGQSLDAFSDTRPGVLPYFNEIQLDGVGGGSSAFYDLQSVQVLKGPQGTLFGRNSTGGAVLFTSVRPSDAFGGYVSGRLGNYNSRQIEGAINVPIMADKVMARVAGFYEKRDGYQENRFQNNRAGNVDRYGLRGSLTVNVTNQIKNELVVDYLHSDGNSLSGLINSLDPSGAVPLILLTNFGNQPQYNFLINAFTGGAAGCNSTTNNCAAAFAAANPKLDPGGVASYLNTQNARGPYVIETDGENKYKGRNLIISNITTFELTPDTKLRNIFGYTNIEANSTGDIDGTAFGIDSNGPNGGKNDTTKQYSEELQLGGKAFAGKLNYVIGGFYSHETNVDLTTSLLLQFPPLTSTTRYHKLTTRDMYAGYGQGTFDLSNATGIQGLSATLGARFTHEKIKFDVLPDDTAYQAPPARQAIFNFNQQKSYSNVSWTLGLEEQVNSNLMIYVASRRSYKNGGYNGIQDPVPGPGSTGGDGYGQETLTDAEVGLKYHGRVGDMPTQFNLAVYQNWIMQGQRVAYVLLGSTPAAVTVNVPKSKVSGFELDGTIRPAKWLSIGGSLNYTNAQFTDGRVSINGNPVLFATYPDTPKWSGSVFAELQAPIHASVTASLRGDLYSQSSFYFSSTANNNTGAKINGYSLANFRLGIEDSNAGWSLAANLKNAFNRVYYVGGIATGELFQFNTVVPGAPRTFLIEARFKF</sequence>
<gene>
    <name evidence="13" type="ORF">GCM10011395_22670</name>
</gene>
<comment type="subcellular location">
    <subcellularLocation>
        <location evidence="1 11">Cell outer membrane</location>
        <topology evidence="1 11">Multi-pass membrane protein</topology>
    </subcellularLocation>
</comment>
<comment type="caution">
    <text evidence="13">The sequence shown here is derived from an EMBL/GenBank/DDBJ whole genome shotgun (WGS) entry which is preliminary data.</text>
</comment>
<feature type="domain" description="TonB-dependent receptor plug" evidence="12">
    <location>
        <begin position="2"/>
        <end position="101"/>
    </location>
</feature>
<evidence type="ECO:0000256" key="5">
    <source>
        <dbReference type="ARBA" id="ARBA00022692"/>
    </source>
</evidence>
<dbReference type="InterPro" id="IPR036942">
    <property type="entry name" value="Beta-barrel_TonB_sf"/>
</dbReference>
<keyword evidence="6" id="KW-0408">Iron</keyword>
<keyword evidence="5 11" id="KW-0812">Transmembrane</keyword>
<dbReference type="PANTHER" id="PTHR32552">
    <property type="entry name" value="FERRICHROME IRON RECEPTOR-RELATED"/>
    <property type="match status" value="1"/>
</dbReference>
<evidence type="ECO:0000313" key="13">
    <source>
        <dbReference type="EMBL" id="GGA51796.1"/>
    </source>
</evidence>
<keyword evidence="14" id="KW-1185">Reference proteome</keyword>
<evidence type="ECO:0000256" key="1">
    <source>
        <dbReference type="ARBA" id="ARBA00004571"/>
    </source>
</evidence>
<dbReference type="Gene3D" id="2.40.170.20">
    <property type="entry name" value="TonB-dependent receptor, beta-barrel domain"/>
    <property type="match status" value="2"/>
</dbReference>
<evidence type="ECO:0000256" key="8">
    <source>
        <dbReference type="ARBA" id="ARBA00023077"/>
    </source>
</evidence>
<evidence type="ECO:0000256" key="9">
    <source>
        <dbReference type="ARBA" id="ARBA00023136"/>
    </source>
</evidence>
<evidence type="ECO:0000256" key="11">
    <source>
        <dbReference type="PROSITE-ProRule" id="PRU01360"/>
    </source>
</evidence>
<keyword evidence="9 11" id="KW-0472">Membrane</keyword>
<dbReference type="InterPro" id="IPR039426">
    <property type="entry name" value="TonB-dep_rcpt-like"/>
</dbReference>
<evidence type="ECO:0000256" key="4">
    <source>
        <dbReference type="ARBA" id="ARBA00022496"/>
    </source>
</evidence>
<comment type="similarity">
    <text evidence="11">Belongs to the TonB-dependent receptor family.</text>
</comment>
<evidence type="ECO:0000256" key="3">
    <source>
        <dbReference type="ARBA" id="ARBA00022452"/>
    </source>
</evidence>
<name>A0ABQ1GWJ0_9SPHN</name>
<dbReference type="Proteomes" id="UP000618591">
    <property type="component" value="Unassembled WGS sequence"/>
</dbReference>
<evidence type="ECO:0000259" key="12">
    <source>
        <dbReference type="Pfam" id="PF07715"/>
    </source>
</evidence>
<keyword evidence="3 11" id="KW-1134">Transmembrane beta strand</keyword>
<dbReference type="EMBL" id="BMDW01000013">
    <property type="protein sequence ID" value="GGA51796.1"/>
    <property type="molecule type" value="Genomic_DNA"/>
</dbReference>
<evidence type="ECO:0000256" key="2">
    <source>
        <dbReference type="ARBA" id="ARBA00022448"/>
    </source>
</evidence>
<reference evidence="14" key="1">
    <citation type="journal article" date="2019" name="Int. J. Syst. Evol. Microbiol.">
        <title>The Global Catalogue of Microorganisms (GCM) 10K type strain sequencing project: providing services to taxonomists for standard genome sequencing and annotation.</title>
        <authorList>
            <consortium name="The Broad Institute Genomics Platform"/>
            <consortium name="The Broad Institute Genome Sequencing Center for Infectious Disease"/>
            <person name="Wu L."/>
            <person name="Ma J."/>
        </authorList>
    </citation>
    <scope>NUCLEOTIDE SEQUENCE [LARGE SCALE GENOMIC DNA]</scope>
    <source>
        <strain evidence="14">CGMCC 1.10106</strain>
    </source>
</reference>
<dbReference type="PANTHER" id="PTHR32552:SF81">
    <property type="entry name" value="TONB-DEPENDENT OUTER MEMBRANE RECEPTOR"/>
    <property type="match status" value="1"/>
</dbReference>
<dbReference type="InterPro" id="IPR012910">
    <property type="entry name" value="Plug_dom"/>
</dbReference>
<evidence type="ECO:0000256" key="7">
    <source>
        <dbReference type="ARBA" id="ARBA00023065"/>
    </source>
</evidence>
<proteinExistence type="inferred from homology"/>
<dbReference type="PROSITE" id="PS52016">
    <property type="entry name" value="TONB_DEPENDENT_REC_3"/>
    <property type="match status" value="1"/>
</dbReference>
<dbReference type="SUPFAM" id="SSF56935">
    <property type="entry name" value="Porins"/>
    <property type="match status" value="1"/>
</dbReference>
<accession>A0ABQ1GWJ0</accession>